<evidence type="ECO:0000256" key="1">
    <source>
        <dbReference type="SAM" id="Coils"/>
    </source>
</evidence>
<protein>
    <submittedName>
        <fullName evidence="2">Uncharacterized protein</fullName>
    </submittedName>
</protein>
<gene>
    <name evidence="2" type="ORF">LTR97_012031</name>
</gene>
<dbReference type="AlphaFoldDB" id="A0AAN7ZZI4"/>
<sequence length="228" mass="25102">MNFATEQNAVKPMNQDDGTQIDTMADRMLLDDVAQVEQEMAVRTLYLTTLSANLLAGHSEQIATLPPDSSVEDESKSPSNVTSLQYKVDNMVVQLDGLMLDQQACSRKVQSQLVKAQTEALDQRQIAEAAIMERDSIQAALSETREEAGVVSGRAEAEGIRNDALEVANDKLTRKVVELQDREVMHYRMLQAASQTIAGLEGIVRCNNIYTRPASSAKFKISASQQLK</sequence>
<evidence type="ECO:0000313" key="3">
    <source>
        <dbReference type="Proteomes" id="UP001310594"/>
    </source>
</evidence>
<name>A0AAN7ZZI4_9PEZI</name>
<proteinExistence type="predicted"/>
<accession>A0AAN7ZZI4</accession>
<comment type="caution">
    <text evidence="2">The sequence shown here is derived from an EMBL/GenBank/DDBJ whole genome shotgun (WGS) entry which is preliminary data.</text>
</comment>
<dbReference type="EMBL" id="JAVRQU010000023">
    <property type="protein sequence ID" value="KAK5690868.1"/>
    <property type="molecule type" value="Genomic_DNA"/>
</dbReference>
<evidence type="ECO:0000313" key="2">
    <source>
        <dbReference type="EMBL" id="KAK5690868.1"/>
    </source>
</evidence>
<organism evidence="2 3">
    <name type="scientific">Elasticomyces elasticus</name>
    <dbReference type="NCBI Taxonomy" id="574655"/>
    <lineage>
        <taxon>Eukaryota</taxon>
        <taxon>Fungi</taxon>
        <taxon>Dikarya</taxon>
        <taxon>Ascomycota</taxon>
        <taxon>Pezizomycotina</taxon>
        <taxon>Dothideomycetes</taxon>
        <taxon>Dothideomycetidae</taxon>
        <taxon>Mycosphaerellales</taxon>
        <taxon>Teratosphaeriaceae</taxon>
        <taxon>Elasticomyces</taxon>
    </lineage>
</organism>
<dbReference type="Proteomes" id="UP001310594">
    <property type="component" value="Unassembled WGS sequence"/>
</dbReference>
<reference evidence="2" key="1">
    <citation type="submission" date="2023-08" db="EMBL/GenBank/DDBJ databases">
        <title>Black Yeasts Isolated from many extreme environments.</title>
        <authorList>
            <person name="Coleine C."/>
            <person name="Stajich J.E."/>
            <person name="Selbmann L."/>
        </authorList>
    </citation>
    <scope>NUCLEOTIDE SEQUENCE</scope>
    <source>
        <strain evidence="2">CCFEE 5810</strain>
    </source>
</reference>
<keyword evidence="1" id="KW-0175">Coiled coil</keyword>
<feature type="coiled-coil region" evidence="1">
    <location>
        <begin position="127"/>
        <end position="182"/>
    </location>
</feature>